<dbReference type="Gene3D" id="2.40.30.130">
    <property type="match status" value="1"/>
</dbReference>
<keyword evidence="7 16" id="KW-0479">Metal-binding</keyword>
<dbReference type="InterPro" id="IPR003156">
    <property type="entry name" value="DHHA1_dom"/>
</dbReference>
<dbReference type="SUPFAM" id="SSF47616">
    <property type="entry name" value="GST C-terminal domain-like"/>
    <property type="match status" value="1"/>
</dbReference>
<keyword evidence="17" id="KW-0175">Coiled coil</keyword>
<evidence type="ECO:0000256" key="12">
    <source>
        <dbReference type="ARBA" id="ARBA00022917"/>
    </source>
</evidence>
<evidence type="ECO:0000259" key="19">
    <source>
        <dbReference type="PROSITE" id="PS50860"/>
    </source>
</evidence>
<keyword evidence="5 16" id="KW-0820">tRNA-binding</keyword>
<evidence type="ECO:0000313" key="20">
    <source>
        <dbReference type="EMBL" id="JAC88701.1"/>
    </source>
</evidence>
<feature type="domain" description="Alanyl-transfer RNA synthetases family profile" evidence="19">
    <location>
        <begin position="5"/>
        <end position="771"/>
    </location>
</feature>
<comment type="subunit">
    <text evidence="16">Monomer.</text>
</comment>
<dbReference type="SMART" id="SM00863">
    <property type="entry name" value="tRNA_SAD"/>
    <property type="match status" value="1"/>
</dbReference>
<dbReference type="GO" id="GO:0008270">
    <property type="term" value="F:zinc ion binding"/>
    <property type="evidence" value="ECO:0007669"/>
    <property type="project" value="UniProtKB-UniRule"/>
</dbReference>
<feature type="binding site" evidence="16">
    <location>
        <position position="732"/>
    </location>
    <ligand>
        <name>Zn(2+)</name>
        <dbReference type="ChEBI" id="CHEBI:29105"/>
    </ligand>
</feature>
<dbReference type="InterPro" id="IPR012947">
    <property type="entry name" value="tRNA_SAD"/>
</dbReference>
<dbReference type="PRINTS" id="PR00980">
    <property type="entry name" value="TRNASYNTHALA"/>
</dbReference>
<dbReference type="InterPro" id="IPR045864">
    <property type="entry name" value="aa-tRNA-synth_II/BPL/LPL"/>
</dbReference>
<dbReference type="Gene3D" id="3.30.980.10">
    <property type="entry name" value="Threonyl-trna Synthetase, Chain A, domain 2"/>
    <property type="match status" value="1"/>
</dbReference>
<evidence type="ECO:0000256" key="5">
    <source>
        <dbReference type="ARBA" id="ARBA00022555"/>
    </source>
</evidence>
<dbReference type="NCBIfam" id="TIGR00344">
    <property type="entry name" value="alaS"/>
    <property type="match status" value="1"/>
</dbReference>
<dbReference type="SUPFAM" id="SSF50447">
    <property type="entry name" value="Translation proteins"/>
    <property type="match status" value="1"/>
</dbReference>
<dbReference type="EMBL" id="GBGD01000188">
    <property type="protein sequence ID" value="JAC88701.1"/>
    <property type="molecule type" value="mRNA"/>
</dbReference>
<dbReference type="InterPro" id="IPR018164">
    <property type="entry name" value="Ala-tRNA-synth_IIc_N"/>
</dbReference>
<dbReference type="Gene3D" id="3.30.930.10">
    <property type="entry name" value="Bira Bifunctional Protein, Domain 2"/>
    <property type="match status" value="1"/>
</dbReference>
<dbReference type="PROSITE" id="PS50405">
    <property type="entry name" value="GST_CTER"/>
    <property type="match status" value="1"/>
</dbReference>
<evidence type="ECO:0000256" key="10">
    <source>
        <dbReference type="ARBA" id="ARBA00022840"/>
    </source>
</evidence>
<dbReference type="Pfam" id="PF01411">
    <property type="entry name" value="tRNA-synt_2c"/>
    <property type="match status" value="1"/>
</dbReference>
<evidence type="ECO:0000256" key="8">
    <source>
        <dbReference type="ARBA" id="ARBA00022741"/>
    </source>
</evidence>
<keyword evidence="11 16" id="KW-0694">RNA-binding</keyword>
<dbReference type="InterPro" id="IPR023033">
    <property type="entry name" value="Ala_tRNA_ligase_euk/bac"/>
</dbReference>
<feature type="binding site" evidence="16">
    <location>
        <position position="728"/>
    </location>
    <ligand>
        <name>Zn(2+)</name>
        <dbReference type="ChEBI" id="CHEBI:29105"/>
    </ligand>
</feature>
<evidence type="ECO:0000256" key="14">
    <source>
        <dbReference type="ARBA" id="ARBA00032577"/>
    </source>
</evidence>
<evidence type="ECO:0000256" key="6">
    <source>
        <dbReference type="ARBA" id="ARBA00022598"/>
    </source>
</evidence>
<dbReference type="InterPro" id="IPR018165">
    <property type="entry name" value="Ala-tRNA-synth_IIc_core"/>
</dbReference>
<evidence type="ECO:0000256" key="13">
    <source>
        <dbReference type="ARBA" id="ARBA00023146"/>
    </source>
</evidence>
<dbReference type="GO" id="GO:0000049">
    <property type="term" value="F:tRNA binding"/>
    <property type="evidence" value="ECO:0007669"/>
    <property type="project" value="UniProtKB-KW"/>
</dbReference>
<dbReference type="InterPro" id="IPR050058">
    <property type="entry name" value="Ala-tRNA_ligase"/>
</dbReference>
<evidence type="ECO:0000256" key="17">
    <source>
        <dbReference type="SAM" id="Coils"/>
    </source>
</evidence>
<evidence type="ECO:0000256" key="16">
    <source>
        <dbReference type="HAMAP-Rule" id="MF_03133"/>
    </source>
</evidence>
<dbReference type="CDD" id="cd00673">
    <property type="entry name" value="AlaRS_core"/>
    <property type="match status" value="1"/>
</dbReference>
<sequence>MDSSLTAKDIRRMFINFFIEKKKHEYVHSSPVIPLDDPTLLFTNAGMNQFKPIFLGTVDPNSKMAGMVRAVNTQKCIRAGGKHNDLDDVGKDVYHHTFFEMLGNWSFGDYFKKEICHWAWELLTEVFHLPKERLYVTYFGGDKSVGLEPDEECKQIWLNLGIPKSHVIPGSMKDNFWEMGETGPCGPCSELHFDRIGGRDVPHLVNQDDPDVLEIWNLVFIQYNREAGGHLNLLPKKHIDCGMGFERLVSVIQQKKSNYDTDIFMPLFEAIQKGTGAPAYQGRVGELDKDGVDMAYRVLADHARTLTIAVSDGGTPHNTGRGYVLRRILRRAVRYATEKLNAKPGFFSTLVPVVVDLLGDTFPEVKKDPQNIISIINEEEEQFLKTLSRGRIVLNKTISKLNDTKIFPGDVVWRLYDTYGFPVDLTGLMVEEKGYTVDIKMYEEAKKKAQEISYGKGGEGDSDTINMDVHAISELQQKKIPITDDSPKYHYKAIDGVIDKYAKYEFGTCESKILALRKNSKFVDKVESGDFCGVILDSTCFYAEQGGQIYDEGFLNKIGDDGAEIIVKNVQVKGGYVIHIGNVEGTLHVGDQVRSLIDTKRRRLIMSNHTATHLLNHVLRKILGPESDQRGSLVAPDRLRFDFTNKGAMTVSQVKRTEMEVNNIIMGDREVFAKTAPLVDAKKIVGLRAMFSEIYPDPVRIVSVGVSVNELINNPEGKAALESSVEFCGGTHLHRSSHIGDFVITSEEAIAKGIRRIIAITGPEAMKARKHAASLESACQILKSALESKILTKQSALAAINDHLKDISEASIAYHQKDELRNILKSLKKKLDDAERADKNEQLAKVVEEAKEIINQTRSAPFVVAILKAGSNTKALDAALKQVKQASPETAAMFISSDETSRKIFCLCNVPQNLIKKGLKASEWVGRISEVIAGKGGGKDDAAQASGSKFECTSEAVNVAIEFAQKKLNLSEPVNNNNIPCLTYAVHNPASLIPAITLQYSGMKLRELYENNLSYIEKDLKLTDPTAIAFILANQQLKGGSILAESKILEWVSYVENTIHPAIWTIISGGKNRKNLDIVKKAKESLMKSLRYMNSYLQNCTYFVGERITLADIVALARILPAFQNILNTDERRLLTNLVRWYDTIQNQPQVVNVVTKIKL</sequence>
<protein>
    <recommendedName>
        <fullName evidence="3">Alanine--tRNA ligase</fullName>
        <ecNumber evidence="2">6.1.1.7</ecNumber>
    </recommendedName>
    <alternativeName>
        <fullName evidence="14">Alanyl-tRNA synthetase</fullName>
    </alternativeName>
</protein>
<dbReference type="Gene3D" id="1.20.1050.10">
    <property type="match status" value="1"/>
</dbReference>
<comment type="domain">
    <text evidence="16">Consists of three domains; the N-terminal catalytic domain, the editing domain and the C-terminal C-Ala domain. The editing domain removes incorrectly charged amino acids, while the C-Ala domain, along with tRNA(Ala), serves as a bridge to cooperatively bring together the editing and aminoacylation centers thus stimulating deacylation of misacylated tRNAs.</text>
</comment>
<evidence type="ECO:0000256" key="11">
    <source>
        <dbReference type="ARBA" id="ARBA00022884"/>
    </source>
</evidence>
<dbReference type="HAMAP" id="MF_00036_B">
    <property type="entry name" value="Ala_tRNA_synth_B"/>
    <property type="match status" value="1"/>
</dbReference>
<dbReference type="GO" id="GO:0006419">
    <property type="term" value="P:alanyl-tRNA aminoacylation"/>
    <property type="evidence" value="ECO:0007669"/>
    <property type="project" value="InterPro"/>
</dbReference>
<dbReference type="InterPro" id="IPR002318">
    <property type="entry name" value="Ala-tRNA-lgiase_IIc"/>
</dbReference>
<evidence type="ECO:0000256" key="15">
    <source>
        <dbReference type="ARBA" id="ARBA00048300"/>
    </source>
</evidence>
<reference evidence="20" key="1">
    <citation type="journal article" date="2015" name="J. Med. Entomol.">
        <title>A Deep Insight Into the Sialotranscriptome of the Chagas Disease Vector, Panstrongylus megistus (Hemiptera: Heteroptera).</title>
        <authorList>
            <person name="Ribeiro J.M."/>
            <person name="Schwarz A."/>
            <person name="Francischetti I.M."/>
        </authorList>
    </citation>
    <scope>NUCLEOTIDE SEQUENCE</scope>
    <source>
        <tissue evidence="20">Salivary glands</tissue>
    </source>
</reference>
<accession>A0A069DXZ2</accession>
<dbReference type="SUPFAM" id="SSF55186">
    <property type="entry name" value="ThrRS/AlaRS common domain"/>
    <property type="match status" value="1"/>
</dbReference>
<dbReference type="Gene3D" id="3.10.310.40">
    <property type="match status" value="1"/>
</dbReference>
<evidence type="ECO:0000256" key="3">
    <source>
        <dbReference type="ARBA" id="ARBA00017959"/>
    </source>
</evidence>
<comment type="catalytic activity">
    <reaction evidence="15 16">
        <text>tRNA(Ala) + L-alanine + ATP = L-alanyl-tRNA(Ala) + AMP + diphosphate</text>
        <dbReference type="Rhea" id="RHEA:12540"/>
        <dbReference type="Rhea" id="RHEA-COMP:9657"/>
        <dbReference type="Rhea" id="RHEA-COMP:9923"/>
        <dbReference type="ChEBI" id="CHEBI:30616"/>
        <dbReference type="ChEBI" id="CHEBI:33019"/>
        <dbReference type="ChEBI" id="CHEBI:57972"/>
        <dbReference type="ChEBI" id="CHEBI:78442"/>
        <dbReference type="ChEBI" id="CHEBI:78497"/>
        <dbReference type="ChEBI" id="CHEBI:456215"/>
        <dbReference type="EC" id="6.1.1.7"/>
    </reaction>
</comment>
<evidence type="ECO:0000256" key="2">
    <source>
        <dbReference type="ARBA" id="ARBA00013168"/>
    </source>
</evidence>
<dbReference type="EC" id="6.1.1.7" evidence="2"/>
<dbReference type="FunFam" id="3.10.310.40:FF:000002">
    <property type="entry name" value="alanine--tRNA ligase, cytoplasmic"/>
    <property type="match status" value="1"/>
</dbReference>
<keyword evidence="12 16" id="KW-0648">Protein biosynthesis</keyword>
<feature type="coiled-coil region" evidence="17">
    <location>
        <begin position="817"/>
        <end position="860"/>
    </location>
</feature>
<dbReference type="Pfam" id="PF02272">
    <property type="entry name" value="DHHA1"/>
    <property type="match status" value="1"/>
</dbReference>
<dbReference type="AlphaFoldDB" id="A0A069DXZ2"/>
<dbReference type="InterPro" id="IPR010987">
    <property type="entry name" value="Glutathione-S-Trfase_C-like"/>
</dbReference>
<comment type="function">
    <text evidence="16">Catalyzes the attachment of alanine to tRNA(Ala) in a two-step reaction: alanine is first activated by ATP to form Ala-AMP and then transferred to the acceptor end of tRNA(Ala). Also edits incorrectly charged tRNA(Ala) via its editing domain.</text>
</comment>
<dbReference type="FunFam" id="3.30.980.10:FF:000004">
    <property type="entry name" value="Alanine--tRNA ligase, cytoplasmic"/>
    <property type="match status" value="1"/>
</dbReference>
<comment type="similarity">
    <text evidence="1">Belongs to the class-II aminoacyl-tRNA synthetase family. Alax-L subfamily.</text>
</comment>
<dbReference type="Pfam" id="PF00043">
    <property type="entry name" value="GST_C"/>
    <property type="match status" value="1"/>
</dbReference>
<dbReference type="SUPFAM" id="SSF101353">
    <property type="entry name" value="Putative anticodon-binding domain of alanyl-tRNA synthetase (AlaRS)"/>
    <property type="match status" value="1"/>
</dbReference>
<organism evidence="20">
    <name type="scientific">Panstrongylus megistus</name>
    <dbReference type="NCBI Taxonomy" id="65343"/>
    <lineage>
        <taxon>Eukaryota</taxon>
        <taxon>Metazoa</taxon>
        <taxon>Ecdysozoa</taxon>
        <taxon>Arthropoda</taxon>
        <taxon>Hexapoda</taxon>
        <taxon>Insecta</taxon>
        <taxon>Pterygota</taxon>
        <taxon>Neoptera</taxon>
        <taxon>Paraneoptera</taxon>
        <taxon>Hemiptera</taxon>
        <taxon>Heteroptera</taxon>
        <taxon>Panheteroptera</taxon>
        <taxon>Cimicomorpha</taxon>
        <taxon>Reduviidae</taxon>
        <taxon>Triatominae</taxon>
        <taxon>Panstrongylus</taxon>
    </lineage>
</organism>
<dbReference type="GO" id="GO:0005739">
    <property type="term" value="C:mitochondrion"/>
    <property type="evidence" value="ECO:0007669"/>
    <property type="project" value="TreeGrafter"/>
</dbReference>
<dbReference type="GO" id="GO:0005524">
    <property type="term" value="F:ATP binding"/>
    <property type="evidence" value="ECO:0007669"/>
    <property type="project" value="UniProtKB-UniRule"/>
</dbReference>
<dbReference type="InterPro" id="IPR036282">
    <property type="entry name" value="Glutathione-S-Trfase_C_sf"/>
</dbReference>
<evidence type="ECO:0000256" key="7">
    <source>
        <dbReference type="ARBA" id="ARBA00022723"/>
    </source>
</evidence>
<evidence type="ECO:0000256" key="1">
    <source>
        <dbReference type="ARBA" id="ARBA00008429"/>
    </source>
</evidence>
<dbReference type="InterPro" id="IPR018162">
    <property type="entry name" value="Ala-tRNA-ligase_IIc_anticod-bd"/>
</dbReference>
<proteinExistence type="evidence at transcript level"/>
<feature type="domain" description="GST C-terminal" evidence="18">
    <location>
        <begin position="1041"/>
        <end position="1160"/>
    </location>
</feature>
<dbReference type="CDD" id="cd03181">
    <property type="entry name" value="GST_C_EF1Bgamma_like"/>
    <property type="match status" value="1"/>
</dbReference>
<evidence type="ECO:0000256" key="4">
    <source>
        <dbReference type="ARBA" id="ARBA00022490"/>
    </source>
</evidence>
<dbReference type="PROSITE" id="PS50860">
    <property type="entry name" value="AA_TRNA_LIGASE_II_ALA"/>
    <property type="match status" value="1"/>
</dbReference>
<dbReference type="SUPFAM" id="SSF55681">
    <property type="entry name" value="Class II aaRS and biotin synthetases"/>
    <property type="match status" value="1"/>
</dbReference>
<dbReference type="PANTHER" id="PTHR11777">
    <property type="entry name" value="ALANYL-TRNA SYNTHETASE"/>
    <property type="match status" value="1"/>
</dbReference>
<keyword evidence="6 16" id="KW-0436">Ligase</keyword>
<dbReference type="InterPro" id="IPR009000">
    <property type="entry name" value="Transl_B-barrel_sf"/>
</dbReference>
<dbReference type="PANTHER" id="PTHR11777:SF9">
    <property type="entry name" value="ALANINE--TRNA LIGASE, CYTOPLASMIC"/>
    <property type="match status" value="1"/>
</dbReference>
<keyword evidence="10 16" id="KW-0067">ATP-binding</keyword>
<keyword evidence="8 16" id="KW-0547">Nucleotide-binding</keyword>
<comment type="cofactor">
    <cofactor evidence="16">
        <name>Zn(2+)</name>
        <dbReference type="ChEBI" id="CHEBI:29105"/>
    </cofactor>
    <text evidence="16">Binds 1 zinc ion per subunit.</text>
</comment>
<dbReference type="Pfam" id="PF07973">
    <property type="entry name" value="tRNA_SAD"/>
    <property type="match status" value="1"/>
</dbReference>
<feature type="binding site" evidence="16">
    <location>
        <position position="613"/>
    </location>
    <ligand>
        <name>Zn(2+)</name>
        <dbReference type="ChEBI" id="CHEBI:29105"/>
    </ligand>
</feature>
<keyword evidence="4" id="KW-0963">Cytoplasm</keyword>
<dbReference type="GO" id="GO:0002161">
    <property type="term" value="F:aminoacyl-tRNA deacylase activity"/>
    <property type="evidence" value="ECO:0007669"/>
    <property type="project" value="TreeGrafter"/>
</dbReference>
<evidence type="ECO:0000256" key="9">
    <source>
        <dbReference type="ARBA" id="ARBA00022833"/>
    </source>
</evidence>
<name>A0A069DXZ2_9HEMI</name>
<feature type="binding site" evidence="16">
    <location>
        <position position="609"/>
    </location>
    <ligand>
        <name>Zn(2+)</name>
        <dbReference type="ChEBI" id="CHEBI:29105"/>
    </ligand>
</feature>
<dbReference type="InterPro" id="IPR018163">
    <property type="entry name" value="Thr/Ala-tRNA-synth_IIc_edit"/>
</dbReference>
<keyword evidence="13 16" id="KW-0030">Aminoacyl-tRNA synthetase</keyword>
<dbReference type="InterPro" id="IPR004046">
    <property type="entry name" value="GST_C"/>
</dbReference>
<dbReference type="FunFam" id="3.30.930.10:FF:000011">
    <property type="entry name" value="Alanine--tRNA ligase, cytoplasmic"/>
    <property type="match status" value="1"/>
</dbReference>
<dbReference type="GO" id="GO:0004813">
    <property type="term" value="F:alanine-tRNA ligase activity"/>
    <property type="evidence" value="ECO:0007669"/>
    <property type="project" value="UniProtKB-UniRule"/>
</dbReference>
<evidence type="ECO:0000259" key="18">
    <source>
        <dbReference type="PROSITE" id="PS50405"/>
    </source>
</evidence>
<keyword evidence="9 16" id="KW-0862">Zinc</keyword>